<protein>
    <submittedName>
        <fullName evidence="2">Uncharacterized protein</fullName>
    </submittedName>
</protein>
<proteinExistence type="predicted"/>
<evidence type="ECO:0000313" key="3">
    <source>
        <dbReference type="Proteomes" id="UP000320762"/>
    </source>
</evidence>
<sequence>MNLQAARPAAASKSLARSRARHESFGHRVLGRERVTKCFGCFGCMLCSIRTFIFCINKASAKESQAEYAGRASVNCDGERKGVLICICLIAICNFVV</sequence>
<feature type="compositionally biased region" description="Low complexity" evidence="1">
    <location>
        <begin position="1"/>
        <end position="17"/>
    </location>
</feature>
<feature type="non-terminal residue" evidence="2">
    <location>
        <position position="97"/>
    </location>
</feature>
<gene>
    <name evidence="2" type="ORF">BD626DRAFT_633262</name>
</gene>
<evidence type="ECO:0000256" key="1">
    <source>
        <dbReference type="SAM" id="MobiDB-lite"/>
    </source>
</evidence>
<accession>A0A550C3P6</accession>
<organism evidence="2 3">
    <name type="scientific">Schizophyllum amplum</name>
    <dbReference type="NCBI Taxonomy" id="97359"/>
    <lineage>
        <taxon>Eukaryota</taxon>
        <taxon>Fungi</taxon>
        <taxon>Dikarya</taxon>
        <taxon>Basidiomycota</taxon>
        <taxon>Agaricomycotina</taxon>
        <taxon>Agaricomycetes</taxon>
        <taxon>Agaricomycetidae</taxon>
        <taxon>Agaricales</taxon>
        <taxon>Schizophyllaceae</taxon>
        <taxon>Schizophyllum</taxon>
    </lineage>
</organism>
<comment type="caution">
    <text evidence="2">The sequence shown here is derived from an EMBL/GenBank/DDBJ whole genome shotgun (WGS) entry which is preliminary data.</text>
</comment>
<keyword evidence="3" id="KW-1185">Reference proteome</keyword>
<reference evidence="2 3" key="1">
    <citation type="journal article" date="2019" name="New Phytol.">
        <title>Comparative genomics reveals unique wood-decay strategies and fruiting body development in the Schizophyllaceae.</title>
        <authorList>
            <person name="Almasi E."/>
            <person name="Sahu N."/>
            <person name="Krizsan K."/>
            <person name="Balint B."/>
            <person name="Kovacs G.M."/>
            <person name="Kiss B."/>
            <person name="Cseklye J."/>
            <person name="Drula E."/>
            <person name="Henrissat B."/>
            <person name="Nagy I."/>
            <person name="Chovatia M."/>
            <person name="Adam C."/>
            <person name="LaButti K."/>
            <person name="Lipzen A."/>
            <person name="Riley R."/>
            <person name="Grigoriev I.V."/>
            <person name="Nagy L.G."/>
        </authorList>
    </citation>
    <scope>NUCLEOTIDE SEQUENCE [LARGE SCALE GENOMIC DNA]</scope>
    <source>
        <strain evidence="2 3">NL-1724</strain>
    </source>
</reference>
<name>A0A550C3P6_9AGAR</name>
<evidence type="ECO:0000313" key="2">
    <source>
        <dbReference type="EMBL" id="TRM59423.1"/>
    </source>
</evidence>
<dbReference type="Proteomes" id="UP000320762">
    <property type="component" value="Unassembled WGS sequence"/>
</dbReference>
<dbReference type="AlphaFoldDB" id="A0A550C3P6"/>
<feature type="region of interest" description="Disordered" evidence="1">
    <location>
        <begin position="1"/>
        <end position="23"/>
    </location>
</feature>
<dbReference type="EMBL" id="VDMD01000028">
    <property type="protein sequence ID" value="TRM59423.1"/>
    <property type="molecule type" value="Genomic_DNA"/>
</dbReference>